<accession>A0A0U2VVS9</accession>
<dbReference type="EMBL" id="CP013655">
    <property type="protein sequence ID" value="ALS38431.1"/>
    <property type="molecule type" value="Genomic_DNA"/>
</dbReference>
<protein>
    <recommendedName>
        <fullName evidence="1">HNH domain-containing protein</fullName>
    </recommendedName>
</protein>
<evidence type="ECO:0000313" key="3">
    <source>
        <dbReference type="Proteomes" id="UP000067523"/>
    </source>
</evidence>
<evidence type="ECO:0000313" key="2">
    <source>
        <dbReference type="EMBL" id="ALS38431.1"/>
    </source>
</evidence>
<dbReference type="Gene3D" id="1.10.30.50">
    <property type="match status" value="1"/>
</dbReference>
<feature type="domain" description="HNH" evidence="1">
    <location>
        <begin position="10"/>
        <end position="56"/>
    </location>
</feature>
<dbReference type="GO" id="GO:0008270">
    <property type="term" value="F:zinc ion binding"/>
    <property type="evidence" value="ECO:0007669"/>
    <property type="project" value="InterPro"/>
</dbReference>
<dbReference type="AlphaFoldDB" id="A0A0U2VVS9"/>
<dbReference type="Proteomes" id="UP000067523">
    <property type="component" value="Chromosome"/>
</dbReference>
<name>A0A0U2VVS9_9ENTE</name>
<reference evidence="3" key="1">
    <citation type="submission" date="2015-12" db="EMBL/GenBank/DDBJ databases">
        <authorList>
            <person name="Lauer A."/>
            <person name="Humrighouse B."/>
            <person name="Loparev V."/>
            <person name="Shewmaker P.L."/>
            <person name="Whitney A.M."/>
            <person name="McLaughlin R.W."/>
        </authorList>
    </citation>
    <scope>NUCLEOTIDE SEQUENCE [LARGE SCALE GENOMIC DNA]</scope>
    <source>
        <strain evidence="3">LMG 26678</strain>
    </source>
</reference>
<dbReference type="GO" id="GO:0004519">
    <property type="term" value="F:endonuclease activity"/>
    <property type="evidence" value="ECO:0007669"/>
    <property type="project" value="InterPro"/>
</dbReference>
<proteinExistence type="predicted"/>
<dbReference type="RefSeq" id="WP_208927990.1">
    <property type="nucleotide sequence ID" value="NZ_CP013655.1"/>
</dbReference>
<dbReference type="InterPro" id="IPR003615">
    <property type="entry name" value="HNH_nuc"/>
</dbReference>
<sequence length="197" mass="22865">MKEGRSVGVCPYCGIEKLLINSIDIDHFLPKAHFPFLSIHSTNLIVSCSTCNNRIKKDRMYSPILHPFYDNIDAAISFSYQPGKIKIDNKGKDATENFIKLFKLEDRYNDELIIDTLVNFIHRYAKIVKDVNDPNIDCIISSLVDQIIDDLNDIPAKALEEYYKLYRDIFTDYQKNGMAVFKNLIKDYFTYNNLKDS</sequence>
<gene>
    <name evidence="2" type="ORF">ATZ35_15130</name>
</gene>
<organism evidence="2 3">
    <name type="scientific">Enterococcus rotai</name>
    <dbReference type="NCBI Taxonomy" id="118060"/>
    <lineage>
        <taxon>Bacteria</taxon>
        <taxon>Bacillati</taxon>
        <taxon>Bacillota</taxon>
        <taxon>Bacilli</taxon>
        <taxon>Lactobacillales</taxon>
        <taxon>Enterococcaceae</taxon>
        <taxon>Enterococcus</taxon>
    </lineage>
</organism>
<dbReference type="STRING" id="118060.ATZ35_15130"/>
<dbReference type="InterPro" id="IPR002711">
    <property type="entry name" value="HNH"/>
</dbReference>
<dbReference type="Pfam" id="PF01844">
    <property type="entry name" value="HNH"/>
    <property type="match status" value="1"/>
</dbReference>
<keyword evidence="3" id="KW-1185">Reference proteome</keyword>
<dbReference type="CDD" id="cd00085">
    <property type="entry name" value="HNHc"/>
    <property type="match status" value="1"/>
</dbReference>
<dbReference type="KEGG" id="erx:ATZ35_15130"/>
<dbReference type="GO" id="GO:0003676">
    <property type="term" value="F:nucleic acid binding"/>
    <property type="evidence" value="ECO:0007669"/>
    <property type="project" value="InterPro"/>
</dbReference>
<evidence type="ECO:0000259" key="1">
    <source>
        <dbReference type="Pfam" id="PF01844"/>
    </source>
</evidence>